<protein>
    <submittedName>
        <fullName evidence="1">Uncharacterized protein</fullName>
    </submittedName>
</protein>
<dbReference type="Gramene" id="Solyc07g041730.3.1">
    <property type="protein sequence ID" value="Solyc07g041730.3.1.1"/>
    <property type="gene ID" value="Solyc07g041730.3"/>
</dbReference>
<organism evidence="1">
    <name type="scientific">Solanum lycopersicum</name>
    <name type="common">Tomato</name>
    <name type="synonym">Lycopersicon esculentum</name>
    <dbReference type="NCBI Taxonomy" id="4081"/>
    <lineage>
        <taxon>Eukaryota</taxon>
        <taxon>Viridiplantae</taxon>
        <taxon>Streptophyta</taxon>
        <taxon>Embryophyta</taxon>
        <taxon>Tracheophyta</taxon>
        <taxon>Spermatophyta</taxon>
        <taxon>Magnoliopsida</taxon>
        <taxon>eudicotyledons</taxon>
        <taxon>Gunneridae</taxon>
        <taxon>Pentapetalae</taxon>
        <taxon>asterids</taxon>
        <taxon>lamiids</taxon>
        <taxon>Solanales</taxon>
        <taxon>Solanaceae</taxon>
        <taxon>Solanoideae</taxon>
        <taxon>Solaneae</taxon>
        <taxon>Solanum</taxon>
        <taxon>Solanum subgen. Lycopersicon</taxon>
    </lineage>
</organism>
<dbReference type="EnsemblPlants" id="Solyc07g041730.3.1">
    <property type="protein sequence ID" value="Solyc07g041730.3.1.1"/>
    <property type="gene ID" value="Solyc07g041730.3"/>
</dbReference>
<proteinExistence type="predicted"/>
<name>A0A3Q7I5M9_SOLLC</name>
<evidence type="ECO:0000313" key="1">
    <source>
        <dbReference type="EnsemblPlants" id="Solyc07g041730.3.1.1"/>
    </source>
</evidence>
<dbReference type="Proteomes" id="UP000004994">
    <property type="component" value="Chromosome 7"/>
</dbReference>
<dbReference type="InParanoid" id="A0A3Q7I5M9"/>
<keyword evidence="2" id="KW-1185">Reference proteome</keyword>
<dbReference type="AlphaFoldDB" id="A0A3Q7I5M9"/>
<evidence type="ECO:0000313" key="2">
    <source>
        <dbReference type="Proteomes" id="UP000004994"/>
    </source>
</evidence>
<accession>A0A3Q7I5M9</accession>
<reference evidence="1" key="2">
    <citation type="submission" date="2019-01" db="UniProtKB">
        <authorList>
            <consortium name="EnsemblPlants"/>
        </authorList>
    </citation>
    <scope>IDENTIFICATION</scope>
    <source>
        <strain evidence="1">cv. Heinz 1706</strain>
    </source>
</reference>
<sequence length="26" mass="2821">SQVSMAMAKKTTCLLGWPIYGEGVLH</sequence>
<reference evidence="1" key="1">
    <citation type="journal article" date="2012" name="Nature">
        <title>The tomato genome sequence provides insights into fleshy fruit evolution.</title>
        <authorList>
            <consortium name="Tomato Genome Consortium"/>
        </authorList>
    </citation>
    <scope>NUCLEOTIDE SEQUENCE [LARGE SCALE GENOMIC DNA]</scope>
    <source>
        <strain evidence="1">cv. Heinz 1706</strain>
    </source>
</reference>